<protein>
    <submittedName>
        <fullName evidence="1">Trypsin-like peptidase domain-containing protein</fullName>
    </submittedName>
</protein>
<evidence type="ECO:0000313" key="1">
    <source>
        <dbReference type="EMBL" id="MFC0542155.1"/>
    </source>
</evidence>
<dbReference type="Pfam" id="PF08238">
    <property type="entry name" value="Sel1"/>
    <property type="match status" value="8"/>
</dbReference>
<dbReference type="Gene3D" id="2.40.10.10">
    <property type="entry name" value="Trypsin-like serine proteases"/>
    <property type="match status" value="1"/>
</dbReference>
<dbReference type="RefSeq" id="WP_273943044.1">
    <property type="nucleotide sequence ID" value="NZ_CP097263.1"/>
</dbReference>
<keyword evidence="2" id="KW-1185">Reference proteome</keyword>
<dbReference type="SMART" id="SM00671">
    <property type="entry name" value="SEL1"/>
    <property type="match status" value="8"/>
</dbReference>
<dbReference type="InterPro" id="IPR011990">
    <property type="entry name" value="TPR-like_helical_dom_sf"/>
</dbReference>
<reference evidence="1 2" key="1">
    <citation type="submission" date="2024-09" db="EMBL/GenBank/DDBJ databases">
        <authorList>
            <person name="Sun Q."/>
            <person name="Mori K."/>
        </authorList>
    </citation>
    <scope>NUCLEOTIDE SEQUENCE [LARGE SCALE GENOMIC DNA]</scope>
    <source>
        <strain evidence="1 2">TBRC 1432</strain>
    </source>
</reference>
<dbReference type="SUPFAM" id="SSF50494">
    <property type="entry name" value="Trypsin-like serine proteases"/>
    <property type="match status" value="1"/>
</dbReference>
<dbReference type="EMBL" id="JBHLUD010000003">
    <property type="protein sequence ID" value="MFC0542155.1"/>
    <property type="molecule type" value="Genomic_DNA"/>
</dbReference>
<dbReference type="InterPro" id="IPR009003">
    <property type="entry name" value="Peptidase_S1_PA"/>
</dbReference>
<proteinExistence type="predicted"/>
<sequence>MVDVPWAGVPADRVVAVLAELRHGRVQWGSGFLIGRQQVLTAWHCTIDKESGAEPLAVSVIRRTDGAQVAVADVVSSQRLDVAVLRLAEPPWPDNWDSPGFGRVDRRFSGRLTDCQAVGYPLFQRDPADRQRNAAELHGTIRLTEDVESGFLVLRDADLRDVHVPESAIDKAGSPWGGLSGALVFHRGLALGVVVEHHPRQGSSAIRIVPMDRIAGSLDADGRRVADALSLPADLRIATDDQVPPLAGLVDRLDDGDLPLVADLNPYQLGASVTVFGDRDSYGEHDPYVPRTRHDVDTRLRTALTRGQMALVVGPSKAGKTRTAFEAVRDCWPDARLVAPEPSLLHRLVAHPRIASSADRLVIWLDDLQRFLTPTNPVTPALLSQLIARPGPTIVLATLRQEERARLLREGALTRNARQILEDVLRTTIDLASTMDDPDEQAAAAAAYPSQDLSTAGLAERLAGAPTLLQQYRDARAADPMLHAVLQTAIDWARVGMVRPIGSTELTRLAVDLLAVERPELDPADAELDAAIRTARTPPEGAGRVAALRTFPLPQRMRGYRPFDYLIAADDGQVGDERPVPDDFWDQVLALATTEEALHITQAAEERELITVALKACLPGAEAGDVHSMLALAELQIEEAEPPLLDEARAWLERAVAAGEPDAMARLGELLADEIEPAEPAAARALFERAAEAGNTAAMCGLASLAGDQEPPDRAGAIAWYRRAAELGDPNGMLNLANQLGVLSDPPDLEQAWRWLRQADVEGMSHFAVAMLAAENPQLVPESEREAWHARVLEAGDADRFFEIGRMCAQSPGEGLASPGHWYEHAATVGHVPAMIALGVALMEESDPPQPDVARSWFTRAAEAGDPVAMYNLGILCQEVLDPPDLDTAAFWYVRAAENDMLDAMVKLMHILPGLDRYDELLPWLERYVEATGDTGTMLAIALILLYSIEPRRVADAVAWLRRAAEAGDVRAMEHLAFALTDIVEPADPEEAQLWLERAAEAAG</sequence>
<dbReference type="SUPFAM" id="SSF81901">
    <property type="entry name" value="HCP-like"/>
    <property type="match status" value="2"/>
</dbReference>
<dbReference type="InterPro" id="IPR053301">
    <property type="entry name" value="F-box_motif"/>
</dbReference>
<dbReference type="Pfam" id="PF13365">
    <property type="entry name" value="Trypsin_2"/>
    <property type="match status" value="1"/>
</dbReference>
<dbReference type="InterPro" id="IPR043504">
    <property type="entry name" value="Peptidase_S1_PA_chymotrypsin"/>
</dbReference>
<dbReference type="PANTHER" id="PTHR45088:SF1">
    <property type="entry name" value="OS04G0476000 PROTEIN"/>
    <property type="match status" value="1"/>
</dbReference>
<accession>A0ABV6MPB7</accession>
<name>A0ABV6MPB7_9PSEU</name>
<evidence type="ECO:0000313" key="2">
    <source>
        <dbReference type="Proteomes" id="UP001589810"/>
    </source>
</evidence>
<dbReference type="Gene3D" id="1.25.40.10">
    <property type="entry name" value="Tetratricopeptide repeat domain"/>
    <property type="match status" value="2"/>
</dbReference>
<comment type="caution">
    <text evidence="1">The sequence shown here is derived from an EMBL/GenBank/DDBJ whole genome shotgun (WGS) entry which is preliminary data.</text>
</comment>
<gene>
    <name evidence="1" type="ORF">ACFFH7_11730</name>
</gene>
<organism evidence="1 2">
    <name type="scientific">Kutzneria chonburiensis</name>
    <dbReference type="NCBI Taxonomy" id="1483604"/>
    <lineage>
        <taxon>Bacteria</taxon>
        <taxon>Bacillati</taxon>
        <taxon>Actinomycetota</taxon>
        <taxon>Actinomycetes</taxon>
        <taxon>Pseudonocardiales</taxon>
        <taxon>Pseudonocardiaceae</taxon>
        <taxon>Kutzneria</taxon>
    </lineage>
</organism>
<dbReference type="InterPro" id="IPR006597">
    <property type="entry name" value="Sel1-like"/>
</dbReference>
<dbReference type="Proteomes" id="UP001589810">
    <property type="component" value="Unassembled WGS sequence"/>
</dbReference>
<dbReference type="PANTHER" id="PTHR45088">
    <property type="entry name" value="OSJNBA0022H21.17 PROTEIN"/>
    <property type="match status" value="1"/>
</dbReference>